<dbReference type="Pfam" id="PF07703">
    <property type="entry name" value="A2M_BRD"/>
    <property type="match status" value="1"/>
</dbReference>
<dbReference type="SMART" id="SM01359">
    <property type="entry name" value="A2M_N_2"/>
    <property type="match status" value="1"/>
</dbReference>
<dbReference type="PROSITE" id="PS50817">
    <property type="entry name" value="INTEIN_N_TER"/>
    <property type="match status" value="1"/>
</dbReference>
<dbReference type="Proteomes" id="UP000231069">
    <property type="component" value="Unassembled WGS sequence"/>
</dbReference>
<dbReference type="GO" id="GO:0005615">
    <property type="term" value="C:extracellular space"/>
    <property type="evidence" value="ECO:0007669"/>
    <property type="project" value="InterPro"/>
</dbReference>
<dbReference type="InterPro" id="IPR002890">
    <property type="entry name" value="MG2"/>
</dbReference>
<feature type="domain" description="Alpha-2-macroglobulin" evidence="6">
    <location>
        <begin position="1452"/>
        <end position="1542"/>
    </location>
</feature>
<dbReference type="PANTHER" id="PTHR40094">
    <property type="entry name" value="ALPHA-2-MACROGLOBULIN HOMOLOG"/>
    <property type="match status" value="1"/>
</dbReference>
<keyword evidence="3" id="KW-0472">Membrane</keyword>
<keyword evidence="3" id="KW-0812">Transmembrane</keyword>
<dbReference type="InterPro" id="IPR011625">
    <property type="entry name" value="A2M_N_BRD"/>
</dbReference>
<dbReference type="SMART" id="SM01360">
    <property type="entry name" value="A2M"/>
    <property type="match status" value="1"/>
</dbReference>
<dbReference type="Pfam" id="PF07591">
    <property type="entry name" value="PT-HINT"/>
    <property type="match status" value="1"/>
</dbReference>
<dbReference type="Pfam" id="PF17973">
    <property type="entry name" value="bMG10"/>
    <property type="match status" value="1"/>
</dbReference>
<dbReference type="InterPro" id="IPR051802">
    <property type="entry name" value="YfhM-like"/>
</dbReference>
<dbReference type="SMART" id="SM00306">
    <property type="entry name" value="HintN"/>
    <property type="match status" value="1"/>
</dbReference>
<dbReference type="CDD" id="cd02891">
    <property type="entry name" value="A2M_like"/>
    <property type="match status" value="1"/>
</dbReference>
<dbReference type="Gene3D" id="2.20.130.20">
    <property type="match status" value="1"/>
</dbReference>
<dbReference type="Gene3D" id="2.60.40.1930">
    <property type="match status" value="1"/>
</dbReference>
<dbReference type="InterPro" id="IPR001599">
    <property type="entry name" value="Macroglobln_a2"/>
</dbReference>
<proteinExistence type="inferred from homology"/>
<dbReference type="Gene3D" id="2.60.40.3710">
    <property type="match status" value="2"/>
</dbReference>
<dbReference type="InterPro" id="IPR003587">
    <property type="entry name" value="Hint_dom_N"/>
</dbReference>
<dbReference type="InterPro" id="IPR011626">
    <property type="entry name" value="Alpha-macroglobulin_TED"/>
</dbReference>
<gene>
    <name evidence="7" type="ORF">COY59_04450</name>
</gene>
<dbReference type="InterPro" id="IPR032812">
    <property type="entry name" value="SbsA_Ig"/>
</dbReference>
<dbReference type="SMART" id="SM01419">
    <property type="entry name" value="Thiol-ester_cl"/>
    <property type="match status" value="1"/>
</dbReference>
<dbReference type="GO" id="GO:0016539">
    <property type="term" value="P:intein-mediated protein splicing"/>
    <property type="evidence" value="ECO:0007669"/>
    <property type="project" value="InterPro"/>
</dbReference>
<evidence type="ECO:0000313" key="8">
    <source>
        <dbReference type="Proteomes" id="UP000231069"/>
    </source>
</evidence>
<dbReference type="Gene3D" id="1.50.10.20">
    <property type="match status" value="1"/>
</dbReference>
<comment type="similarity">
    <text evidence="1">Belongs to the protease inhibitor I39 (alpha-2-macroglobulin) family. Bacterial alpha-2-macroglobulin subfamily.</text>
</comment>
<sequence length="2141" mass="240598">MIIDMSNLIKIISARLKFPGNFGLSIQKKMLVLQFYFTQNFDRLRKFISEWTVRFKLSSDKERLAMIWKPLFILIASILVVKFGYLFVPPKIATSFPGNQSTEAPLDTKIEIIFNKGVIKFLAEKSFSITPSVQGSFNWESDQKLIFTPQGKLNRANSYKVAFNGIVLSKLLIPLTGNKTISFETIGNPKVVLSSPQNEALEDLTPITVVFDRPMIALTTATNSAIRQPAFSVSPKIEGEGRWLGTTAYQFRPSERFRRATTYKITVPSGLRSQDEGVLKEEYTWEFSSERPRLDDISPKRDYNYASPIASVSATFNQNINPQSIADKFTLLDKNKYKVPGRVAVSGNVVGFYSSEPLKREEHYTAIISQGVQSTEGTNGMETEYSWTFGVAAIPAVISSTPANGDKDISEQYRMEVLFKTPMEIKSFEDNVIIDPKPDTKPSLYFDSYNSRNSLSVSTFLGRSKTYTITISSGVKDQYGVSLGSPYSFSFTTAAYKPSVSIYPSGTYFGAFNQEVIPRIVAQVINANKVDYSLYKLKREDLLDLYRRRYEEQCSYNESCRNWQSYDTSKLEKVRLWSETYDADFNTPVHVITKITTDMGRKLPPGFYFLDMRISQGVHDNMVMIVSKSALTVKKSDKQIFSWAVNQSTGSVVSGMKMQLTDSSGNLLSEGDSNKDGVYMKDVDIFQKNNLFVFGQKDEDFVVAASAWSQGINRYDFGLPSYYNANESKDYYSKQDYKLFLTLDRPIYRPGQKVYFKGIIKKDNDGAYENLQPGERVKVNISDAQNRSVYMQDLPLTTFGSFSGDFVLSKDANLGYYQVGSTFQGNSYSQQFQVEEYKKPDLAVSVKPSKDAYIQGNSADIVINASYYFGAPVTNAPVTWVLQTQDYSFRWDKDWRFEFGDSDSYWSRPWWNYSGYSYFSGKKVTEGKGKTNVKGDLELTIPLDISKQVTSQRMLVEATVNDINNQSIAASQEFTVHKGGLYVGLRPVSYANQSGKEARVEMVTVDLKGSEIPNTPVSIEFYKRTWETVREKNPDDGIFYYTSKPSDSLVTSMVVTTDSLGRGIASFTPQEGGTYKVIGKVTDKDGNQNTSGSFLWVSGYGFSTVRENNDRIVLVTDKRDYLVGENLSVFVASPFASDSAKTLLTVERGSVLDYKIVDTSDSSNNFTMSVPPKYTPNAFIGAVLVKGGNQVKKPVEFKMGYTEIKVTDKKQQIDVRITTDKKKYKPKDTLKATIETKDLLGHPISTELAVGLVDRAVWDLSNIELPDIYKTFYQPRNLEVSTSQLLTISIDRINANTNLGAKGGSGGGCFTGDTPILMQGGIYRNIKDVKVGDVVLTRESENSSKLIEAKVTKTYKHDVDQYLIINGELRVTPVHRLYVNRKWIIAGEVEVGDYLLDRNNQLIKVFSIEQTRGDFAVYNLEIEKYRTYFAGNIYVHNQKGGNDSSRSDFPDTAYWNPTHKTNNEGKAEVEIPLPDNLTTWRLAAIANSEEAAFGSKVSEVTVSRDVLIRPFLPRFLSIGDEAKLGAIVVNTSGDTQTLTAKIESDGLQITDEKSKQLVLADGAQEKLTWVTVANNVASAKIRLVVEGADKTTQDAVEMTLPIKSYSVPEVVATSGQAKDTASEEIVLPKELDPMQGAASVSFSPSLGSDSINALPYLLTYPYYCTEQITSRLLPAVFVHRILQNAKIDKSGLLETKQLVDVINDGIQRLNNQQHADGGWGWWIEYESDTFLTAYAFLALSEAKMDNFTVADQTLKRAQNYLESQLSRGGKELSLYTQAYILYVLKERNVNLSSYASNLFDRRFELSLEGRSYLALAMKDISGMDSKAKRLYAELISLGKKTATTTHWEEPKSDYRIMGSNTTATASILEAITRFDKNNPLISEVVRYLMSIRTDNHWLTTRDTAAVIKAISSQLLGKGDQKVNENYRLELNGKILKEGKFTKDDLLKLQEYVISISDFNIGGESNLRITKSGEGNLYYNINLKYYLPFTEIKPLEQGMVVVREFVDSKGHILPIDTINENSESWVRLIIVAPEERHFVVIEDILPAGLESVNESLKNVSVLNKERPILKEEGNQLLYFEHKEYHDDRTTLFANYLPAGVYEISYRVRATTPGRYHHPPAQAYQMYIPDVSGHSEGGWLVVK</sequence>
<dbReference type="GO" id="GO:0004866">
    <property type="term" value="F:endopeptidase inhibitor activity"/>
    <property type="evidence" value="ECO:0007669"/>
    <property type="project" value="InterPro"/>
</dbReference>
<dbReference type="Pfam" id="PF01835">
    <property type="entry name" value="MG2"/>
    <property type="match status" value="1"/>
</dbReference>
<dbReference type="CDD" id="cd00081">
    <property type="entry name" value="Hint"/>
    <property type="match status" value="1"/>
</dbReference>
<protein>
    <recommendedName>
        <fullName evidence="9">Intein C-terminal splicing domain-containing protein</fullName>
    </recommendedName>
</protein>
<dbReference type="Pfam" id="PF07678">
    <property type="entry name" value="TED_complement"/>
    <property type="match status" value="1"/>
</dbReference>
<evidence type="ECO:0000259" key="5">
    <source>
        <dbReference type="SMART" id="SM01359"/>
    </source>
</evidence>
<keyword evidence="2" id="KW-0732">Signal</keyword>
<dbReference type="Gene3D" id="2.170.16.10">
    <property type="entry name" value="Hedgehog/Intein (Hint) domain"/>
    <property type="match status" value="1"/>
</dbReference>
<dbReference type="Pfam" id="PF00207">
    <property type="entry name" value="A2M"/>
    <property type="match status" value="1"/>
</dbReference>
<evidence type="ECO:0000256" key="1">
    <source>
        <dbReference type="ARBA" id="ARBA00010556"/>
    </source>
</evidence>
<reference evidence="8" key="1">
    <citation type="submission" date="2017-09" db="EMBL/GenBank/DDBJ databases">
        <title>Depth-based differentiation of microbial function through sediment-hosted aquifers and enrichment of novel symbionts in the deep terrestrial subsurface.</title>
        <authorList>
            <person name="Probst A.J."/>
            <person name="Ladd B."/>
            <person name="Jarett J.K."/>
            <person name="Geller-Mcgrath D.E."/>
            <person name="Sieber C.M.K."/>
            <person name="Emerson J.B."/>
            <person name="Anantharaman K."/>
            <person name="Thomas B.C."/>
            <person name="Malmstrom R."/>
            <person name="Stieglmeier M."/>
            <person name="Klingl A."/>
            <person name="Woyke T."/>
            <person name="Ryan C.M."/>
            <person name="Banfield J.F."/>
        </authorList>
    </citation>
    <scope>NUCLEOTIDE SEQUENCE [LARGE SCALE GENOMIC DNA]</scope>
</reference>
<dbReference type="SUPFAM" id="SSF51294">
    <property type="entry name" value="Hedgehog/intein (Hint) domain"/>
    <property type="match status" value="1"/>
</dbReference>
<evidence type="ECO:0000259" key="6">
    <source>
        <dbReference type="SMART" id="SM01360"/>
    </source>
</evidence>
<name>A0A2M7RR91_9BACT</name>
<dbReference type="InterPro" id="IPR008930">
    <property type="entry name" value="Terpenoid_cyclase/PrenylTrfase"/>
</dbReference>
<evidence type="ECO:0000259" key="4">
    <source>
        <dbReference type="SMART" id="SM00306"/>
    </source>
</evidence>
<evidence type="ECO:0000256" key="3">
    <source>
        <dbReference type="SAM" id="Phobius"/>
    </source>
</evidence>
<keyword evidence="3" id="KW-1133">Transmembrane helix</keyword>
<dbReference type="EMBL" id="PFMK01000083">
    <property type="protein sequence ID" value="PIZ02494.1"/>
    <property type="molecule type" value="Genomic_DNA"/>
</dbReference>
<dbReference type="Pfam" id="PF13205">
    <property type="entry name" value="Big_5"/>
    <property type="match status" value="4"/>
</dbReference>
<evidence type="ECO:0000256" key="2">
    <source>
        <dbReference type="ARBA" id="ARBA00022729"/>
    </source>
</evidence>
<evidence type="ECO:0008006" key="9">
    <source>
        <dbReference type="Google" id="ProtNLM"/>
    </source>
</evidence>
<feature type="domain" description="Alpha-2-macroglobulin bait region" evidence="5">
    <location>
        <begin position="1112"/>
        <end position="1260"/>
    </location>
</feature>
<dbReference type="InterPro" id="IPR047565">
    <property type="entry name" value="Alpha-macroglob_thiol-ester_cl"/>
</dbReference>
<dbReference type="InterPro" id="IPR006141">
    <property type="entry name" value="Intein_N"/>
</dbReference>
<organism evidence="7 8">
    <name type="scientific">Candidatus Gottesmanbacteria bacterium CG_4_10_14_0_8_um_filter_37_24</name>
    <dbReference type="NCBI Taxonomy" id="1974574"/>
    <lineage>
        <taxon>Bacteria</taxon>
        <taxon>Candidatus Gottesmaniibacteriota</taxon>
    </lineage>
</organism>
<dbReference type="InterPro" id="IPR036844">
    <property type="entry name" value="Hint_dom_sf"/>
</dbReference>
<dbReference type="PANTHER" id="PTHR40094:SF1">
    <property type="entry name" value="UBIQUITIN DOMAIN-CONTAINING PROTEIN"/>
    <property type="match status" value="1"/>
</dbReference>
<feature type="domain" description="Hint" evidence="4">
    <location>
        <begin position="1307"/>
        <end position="1399"/>
    </location>
</feature>
<feature type="transmembrane region" description="Helical" evidence="3">
    <location>
        <begin position="71"/>
        <end position="88"/>
    </location>
</feature>
<evidence type="ECO:0000313" key="7">
    <source>
        <dbReference type="EMBL" id="PIZ02494.1"/>
    </source>
</evidence>
<accession>A0A2M7RR91</accession>
<dbReference type="SUPFAM" id="SSF48239">
    <property type="entry name" value="Terpenoid cyclases/Protein prenyltransferases"/>
    <property type="match status" value="1"/>
</dbReference>
<comment type="caution">
    <text evidence="7">The sequence shown here is derived from an EMBL/GenBank/DDBJ whole genome shotgun (WGS) entry which is preliminary data.</text>
</comment>
<dbReference type="InterPro" id="IPR041246">
    <property type="entry name" value="Bact_MG10"/>
</dbReference>